<gene>
    <name evidence="1" type="ORF">Patl1_13247</name>
</gene>
<dbReference type="EMBL" id="CM047904">
    <property type="protein sequence ID" value="KAJ0089988.1"/>
    <property type="molecule type" value="Genomic_DNA"/>
</dbReference>
<evidence type="ECO:0000313" key="1">
    <source>
        <dbReference type="EMBL" id="KAJ0089988.1"/>
    </source>
</evidence>
<dbReference type="Proteomes" id="UP001164250">
    <property type="component" value="Chromosome 8"/>
</dbReference>
<accession>A0ACC1ATJ6</accession>
<organism evidence="1 2">
    <name type="scientific">Pistacia atlantica</name>
    <dbReference type="NCBI Taxonomy" id="434234"/>
    <lineage>
        <taxon>Eukaryota</taxon>
        <taxon>Viridiplantae</taxon>
        <taxon>Streptophyta</taxon>
        <taxon>Embryophyta</taxon>
        <taxon>Tracheophyta</taxon>
        <taxon>Spermatophyta</taxon>
        <taxon>Magnoliopsida</taxon>
        <taxon>eudicotyledons</taxon>
        <taxon>Gunneridae</taxon>
        <taxon>Pentapetalae</taxon>
        <taxon>rosids</taxon>
        <taxon>malvids</taxon>
        <taxon>Sapindales</taxon>
        <taxon>Anacardiaceae</taxon>
        <taxon>Pistacia</taxon>
    </lineage>
</organism>
<proteinExistence type="predicted"/>
<evidence type="ECO:0000313" key="2">
    <source>
        <dbReference type="Proteomes" id="UP001164250"/>
    </source>
</evidence>
<comment type="caution">
    <text evidence="1">The sequence shown here is derived from an EMBL/GenBank/DDBJ whole genome shotgun (WGS) entry which is preliminary data.</text>
</comment>
<protein>
    <submittedName>
        <fullName evidence="1">Uncharacterized protein</fullName>
    </submittedName>
</protein>
<keyword evidence="2" id="KW-1185">Reference proteome</keyword>
<name>A0ACC1ATJ6_9ROSI</name>
<sequence>MYTEAVMGCMCSRAGLLRVMMLMETKTQRKDDMKLKKEYGFWSSLKGVIFRVSGSDSQSNYEYSKAVAKVEGVFHPIAIQIGRYIVTMMSTGVILAVGFLLSGWLTSTL</sequence>
<reference evidence="2" key="1">
    <citation type="journal article" date="2023" name="G3 (Bethesda)">
        <title>Genome assembly and association tests identify interacting loci associated with vigor, precocity, and sex in interspecific pistachio rootstocks.</title>
        <authorList>
            <person name="Palmer W."/>
            <person name="Jacygrad E."/>
            <person name="Sagayaradj S."/>
            <person name="Cavanaugh K."/>
            <person name="Han R."/>
            <person name="Bertier L."/>
            <person name="Beede B."/>
            <person name="Kafkas S."/>
            <person name="Golino D."/>
            <person name="Preece J."/>
            <person name="Michelmore R."/>
        </authorList>
    </citation>
    <scope>NUCLEOTIDE SEQUENCE [LARGE SCALE GENOMIC DNA]</scope>
</reference>